<dbReference type="Gene3D" id="3.30.565.10">
    <property type="entry name" value="Histidine kinase-like ATPase, C-terminal domain"/>
    <property type="match status" value="1"/>
</dbReference>
<evidence type="ECO:0000313" key="6">
    <source>
        <dbReference type="EMBL" id="RFM29983.1"/>
    </source>
</evidence>
<dbReference type="PROSITE" id="PS50109">
    <property type="entry name" value="HIS_KIN"/>
    <property type="match status" value="1"/>
</dbReference>
<dbReference type="InterPro" id="IPR011712">
    <property type="entry name" value="Sig_transdc_His_kin_sub3_dim/P"/>
</dbReference>
<feature type="transmembrane region" description="Helical" evidence="4">
    <location>
        <begin position="12"/>
        <end position="31"/>
    </location>
</feature>
<name>A0A3E1NPY7_9BACT</name>
<evidence type="ECO:0000259" key="5">
    <source>
        <dbReference type="PROSITE" id="PS50109"/>
    </source>
</evidence>
<evidence type="ECO:0000256" key="4">
    <source>
        <dbReference type="SAM" id="Phobius"/>
    </source>
</evidence>
<dbReference type="GO" id="GO:0016020">
    <property type="term" value="C:membrane"/>
    <property type="evidence" value="ECO:0007669"/>
    <property type="project" value="InterPro"/>
</dbReference>
<protein>
    <recommendedName>
        <fullName evidence="5">Histidine kinase domain-containing protein</fullName>
    </recommendedName>
</protein>
<dbReference type="PANTHER" id="PTHR24421">
    <property type="entry name" value="NITRATE/NITRITE SENSOR PROTEIN NARX-RELATED"/>
    <property type="match status" value="1"/>
</dbReference>
<dbReference type="Pfam" id="PF02518">
    <property type="entry name" value="HATPase_c"/>
    <property type="match status" value="1"/>
</dbReference>
<sequence length="266" mass="29863">MLQAPQYTDTVIIVASAVLVFFLVFFYLFILQLHRRRILHQKEMFNLKVQYEQVILQAQLEIQEQTFRNISQEIHDNIGQVLSLAKLNLNILHTTVGSNEQLDVTEQLLGKAIADLRDLSKSLLGEKITDLGLVTAIENELKLLGKTLSIQTRLSYDENEVLVNDEQTIVVFRMVQEIFNNCLKHAKASLLAVNITTTQEKTCISIADNGVGFDMDCLDEKKTGIGLKSMQQRAHLINATLQIHSSPGNGTQVNICLQQTSNTTAL</sequence>
<dbReference type="RefSeq" id="WP_116845739.1">
    <property type="nucleotide sequence ID" value="NZ_QTJU01000001.1"/>
</dbReference>
<dbReference type="SUPFAM" id="SSF55874">
    <property type="entry name" value="ATPase domain of HSP90 chaperone/DNA topoisomerase II/histidine kinase"/>
    <property type="match status" value="1"/>
</dbReference>
<dbReference type="InterPro" id="IPR050482">
    <property type="entry name" value="Sensor_HK_TwoCompSys"/>
</dbReference>
<dbReference type="CDD" id="cd16917">
    <property type="entry name" value="HATPase_UhpB-NarQ-NarX-like"/>
    <property type="match status" value="1"/>
</dbReference>
<feature type="domain" description="Histidine kinase" evidence="5">
    <location>
        <begin position="69"/>
        <end position="261"/>
    </location>
</feature>
<comment type="caution">
    <text evidence="6">The sequence shown here is derived from an EMBL/GenBank/DDBJ whole genome shotgun (WGS) entry which is preliminary data.</text>
</comment>
<dbReference type="GO" id="GO:0000155">
    <property type="term" value="F:phosphorelay sensor kinase activity"/>
    <property type="evidence" value="ECO:0007669"/>
    <property type="project" value="InterPro"/>
</dbReference>
<evidence type="ECO:0000256" key="1">
    <source>
        <dbReference type="ARBA" id="ARBA00022679"/>
    </source>
</evidence>
<keyword evidence="4" id="KW-0472">Membrane</keyword>
<keyword evidence="4" id="KW-1133">Transmembrane helix</keyword>
<dbReference type="Proteomes" id="UP000261284">
    <property type="component" value="Unassembled WGS sequence"/>
</dbReference>
<dbReference type="AlphaFoldDB" id="A0A3E1NPY7"/>
<accession>A0A3E1NPY7</accession>
<keyword evidence="7" id="KW-1185">Reference proteome</keyword>
<dbReference type="InterPro" id="IPR005467">
    <property type="entry name" value="His_kinase_dom"/>
</dbReference>
<proteinExistence type="predicted"/>
<keyword evidence="2" id="KW-0418">Kinase</keyword>
<organism evidence="6 7">
    <name type="scientific">Deminuibacter soli</name>
    <dbReference type="NCBI Taxonomy" id="2291815"/>
    <lineage>
        <taxon>Bacteria</taxon>
        <taxon>Pseudomonadati</taxon>
        <taxon>Bacteroidota</taxon>
        <taxon>Chitinophagia</taxon>
        <taxon>Chitinophagales</taxon>
        <taxon>Chitinophagaceae</taxon>
        <taxon>Deminuibacter</taxon>
    </lineage>
</organism>
<keyword evidence="4" id="KW-0812">Transmembrane</keyword>
<keyword evidence="1" id="KW-0808">Transferase</keyword>
<evidence type="ECO:0000256" key="2">
    <source>
        <dbReference type="ARBA" id="ARBA00022777"/>
    </source>
</evidence>
<reference evidence="6 7" key="1">
    <citation type="submission" date="2018-08" db="EMBL/GenBank/DDBJ databases">
        <title>Chitinophagaceae sp. K23C18032701, a novel bacterium isolated from forest soil.</title>
        <authorList>
            <person name="Wang C."/>
        </authorList>
    </citation>
    <scope>NUCLEOTIDE SEQUENCE [LARGE SCALE GENOMIC DNA]</scope>
    <source>
        <strain evidence="6 7">K23C18032701</strain>
    </source>
</reference>
<keyword evidence="3" id="KW-0902">Two-component regulatory system</keyword>
<dbReference type="Gene3D" id="1.20.5.1930">
    <property type="match status" value="1"/>
</dbReference>
<dbReference type="OrthoDB" id="9760839at2"/>
<dbReference type="Pfam" id="PF07730">
    <property type="entry name" value="HisKA_3"/>
    <property type="match status" value="1"/>
</dbReference>
<evidence type="ECO:0000313" key="7">
    <source>
        <dbReference type="Proteomes" id="UP000261284"/>
    </source>
</evidence>
<evidence type="ECO:0000256" key="3">
    <source>
        <dbReference type="ARBA" id="ARBA00023012"/>
    </source>
</evidence>
<dbReference type="EMBL" id="QTJU01000001">
    <property type="protein sequence ID" value="RFM29983.1"/>
    <property type="molecule type" value="Genomic_DNA"/>
</dbReference>
<dbReference type="GO" id="GO:0046983">
    <property type="term" value="F:protein dimerization activity"/>
    <property type="evidence" value="ECO:0007669"/>
    <property type="project" value="InterPro"/>
</dbReference>
<dbReference type="InterPro" id="IPR036890">
    <property type="entry name" value="HATPase_C_sf"/>
</dbReference>
<gene>
    <name evidence="6" type="ORF">DXN05_03150</name>
</gene>
<dbReference type="SMART" id="SM00387">
    <property type="entry name" value="HATPase_c"/>
    <property type="match status" value="1"/>
</dbReference>
<dbReference type="InterPro" id="IPR003594">
    <property type="entry name" value="HATPase_dom"/>
</dbReference>